<keyword evidence="2" id="KW-1185">Reference proteome</keyword>
<evidence type="ECO:0000313" key="1">
    <source>
        <dbReference type="EMBL" id="RUS86397.1"/>
    </source>
</evidence>
<accession>A0A3S1BEC9</accession>
<sequence length="161" mass="18088">MGSLGILLEKELSALEKVHPGPSFEQIQVWFSAYEVQVRMLAEWVELLAKYVHEDASDQTLPVEKAGASSRDGGVGTNWCMEVAKYLDAHNKTLPPSSGMVCADIEYLTCNFFSELYFLAVRLFADSSYLRPAEFYCHESWVPKCLPQDSPSTVLRFKPQG</sequence>
<comment type="caution">
    <text evidence="1">The sequence shown here is derived from an EMBL/GenBank/DDBJ whole genome shotgun (WGS) entry which is preliminary data.</text>
</comment>
<protein>
    <submittedName>
        <fullName evidence="1">Uncharacterized protein</fullName>
    </submittedName>
</protein>
<organism evidence="1 2">
    <name type="scientific">Elysia chlorotica</name>
    <name type="common">Eastern emerald elysia</name>
    <name type="synonym">Sea slug</name>
    <dbReference type="NCBI Taxonomy" id="188477"/>
    <lineage>
        <taxon>Eukaryota</taxon>
        <taxon>Metazoa</taxon>
        <taxon>Spiralia</taxon>
        <taxon>Lophotrochozoa</taxon>
        <taxon>Mollusca</taxon>
        <taxon>Gastropoda</taxon>
        <taxon>Heterobranchia</taxon>
        <taxon>Euthyneura</taxon>
        <taxon>Panpulmonata</taxon>
        <taxon>Sacoglossa</taxon>
        <taxon>Placobranchoidea</taxon>
        <taxon>Plakobranchidae</taxon>
        <taxon>Elysia</taxon>
    </lineage>
</organism>
<dbReference type="Proteomes" id="UP000271974">
    <property type="component" value="Unassembled WGS sequence"/>
</dbReference>
<dbReference type="OrthoDB" id="10043382at2759"/>
<gene>
    <name evidence="1" type="ORF">EGW08_005847</name>
</gene>
<dbReference type="AlphaFoldDB" id="A0A3S1BEC9"/>
<reference evidence="1 2" key="1">
    <citation type="submission" date="2019-01" db="EMBL/GenBank/DDBJ databases">
        <title>A draft genome assembly of the solar-powered sea slug Elysia chlorotica.</title>
        <authorList>
            <person name="Cai H."/>
            <person name="Li Q."/>
            <person name="Fang X."/>
            <person name="Li J."/>
            <person name="Curtis N.E."/>
            <person name="Altenburger A."/>
            <person name="Shibata T."/>
            <person name="Feng M."/>
            <person name="Maeda T."/>
            <person name="Schwartz J.A."/>
            <person name="Shigenobu S."/>
            <person name="Lundholm N."/>
            <person name="Nishiyama T."/>
            <person name="Yang H."/>
            <person name="Hasebe M."/>
            <person name="Li S."/>
            <person name="Pierce S.K."/>
            <person name="Wang J."/>
        </authorList>
    </citation>
    <scope>NUCLEOTIDE SEQUENCE [LARGE SCALE GENOMIC DNA]</scope>
    <source>
        <strain evidence="1">EC2010</strain>
        <tissue evidence="1">Whole organism of an adult</tissue>
    </source>
</reference>
<proteinExistence type="predicted"/>
<evidence type="ECO:0000313" key="2">
    <source>
        <dbReference type="Proteomes" id="UP000271974"/>
    </source>
</evidence>
<dbReference type="EMBL" id="RQTK01000140">
    <property type="protein sequence ID" value="RUS86397.1"/>
    <property type="molecule type" value="Genomic_DNA"/>
</dbReference>
<name>A0A3S1BEC9_ELYCH</name>